<evidence type="ECO:0000313" key="2">
    <source>
        <dbReference type="Proteomes" id="UP000789706"/>
    </source>
</evidence>
<evidence type="ECO:0000313" key="1">
    <source>
        <dbReference type="EMBL" id="CAG8623155.1"/>
    </source>
</evidence>
<name>A0A9N9D0N3_9GLOM</name>
<feature type="non-terminal residue" evidence="1">
    <location>
        <position position="1"/>
    </location>
</feature>
<gene>
    <name evidence="1" type="ORF">DEBURN_LOCUS10451</name>
</gene>
<proteinExistence type="predicted"/>
<keyword evidence="2" id="KW-1185">Reference proteome</keyword>
<dbReference type="AlphaFoldDB" id="A0A9N9D0N3"/>
<reference evidence="1" key="1">
    <citation type="submission" date="2021-06" db="EMBL/GenBank/DDBJ databases">
        <authorList>
            <person name="Kallberg Y."/>
            <person name="Tangrot J."/>
            <person name="Rosling A."/>
        </authorList>
    </citation>
    <scope>NUCLEOTIDE SEQUENCE</scope>
    <source>
        <strain evidence="1">AZ414A</strain>
    </source>
</reference>
<accession>A0A9N9D0N3</accession>
<dbReference type="Proteomes" id="UP000789706">
    <property type="component" value="Unassembled WGS sequence"/>
</dbReference>
<sequence length="67" mass="7420">PQIGTDEQTLNRNKEILTELAKTPSTATPHFPPNLVNNITSAATAFLDCFELLNHQNQAIGQSRKLF</sequence>
<protein>
    <submittedName>
        <fullName evidence="1">823_t:CDS:1</fullName>
    </submittedName>
</protein>
<dbReference type="EMBL" id="CAJVPK010003087">
    <property type="protein sequence ID" value="CAG8623155.1"/>
    <property type="molecule type" value="Genomic_DNA"/>
</dbReference>
<comment type="caution">
    <text evidence="1">The sequence shown here is derived from an EMBL/GenBank/DDBJ whole genome shotgun (WGS) entry which is preliminary data.</text>
</comment>
<organism evidence="1 2">
    <name type="scientific">Diversispora eburnea</name>
    <dbReference type="NCBI Taxonomy" id="1213867"/>
    <lineage>
        <taxon>Eukaryota</taxon>
        <taxon>Fungi</taxon>
        <taxon>Fungi incertae sedis</taxon>
        <taxon>Mucoromycota</taxon>
        <taxon>Glomeromycotina</taxon>
        <taxon>Glomeromycetes</taxon>
        <taxon>Diversisporales</taxon>
        <taxon>Diversisporaceae</taxon>
        <taxon>Diversispora</taxon>
    </lineage>
</organism>